<name>A0A011NS53_9PROT</name>
<evidence type="ECO:0000256" key="4">
    <source>
        <dbReference type="ARBA" id="ARBA00022833"/>
    </source>
</evidence>
<evidence type="ECO:0000256" key="2">
    <source>
        <dbReference type="ARBA" id="ARBA00022723"/>
    </source>
</evidence>
<feature type="region of interest" description="Disordered" evidence="6">
    <location>
        <begin position="75"/>
        <end position="104"/>
    </location>
</feature>
<keyword evidence="5" id="KW-0482">Metalloprotease</keyword>
<dbReference type="EMBL" id="JEMX01000078">
    <property type="protein sequence ID" value="EXI78171.1"/>
    <property type="molecule type" value="Genomic_DNA"/>
</dbReference>
<dbReference type="PATRIC" id="fig|1454003.3.peg.3312"/>
<comment type="caution">
    <text evidence="8">The sequence shown here is derived from an EMBL/GenBank/DDBJ whole genome shotgun (WGS) entry which is preliminary data.</text>
</comment>
<protein>
    <submittedName>
        <fullName evidence="8">DNA repair protein RadC</fullName>
    </submittedName>
</protein>
<dbReference type="GO" id="GO:0006508">
    <property type="term" value="P:proteolysis"/>
    <property type="evidence" value="ECO:0007669"/>
    <property type="project" value="UniProtKB-KW"/>
</dbReference>
<sequence>MARARTPELSFQQPIADFLVRVHGYGVLEQAEISDSEHCIAEGQPWAFLQATQAGQLPTLANDCSGDAREEVFRDLPRARRREKGGTTATEESLGRGDDRRNTRPLQLRHEDLTHYPGVGDAKAALILAAVEFARRRIKPEGSRITTSADILPHVRHYADRKQEHFLCASINGANEILNIRVISIGLIDRTPVHPREVFADALVDRAAAIIVAHNHPTGGLDPSPADIEVTKQLKAAGSIIGVPLLDHIIFNRSGYFSFLEAGRL</sequence>
<dbReference type="Gene3D" id="3.40.140.10">
    <property type="entry name" value="Cytidine Deaminase, domain 2"/>
    <property type="match status" value="1"/>
</dbReference>
<dbReference type="CDD" id="cd08071">
    <property type="entry name" value="MPN_DUF2466"/>
    <property type="match status" value="1"/>
</dbReference>
<dbReference type="InterPro" id="IPR001405">
    <property type="entry name" value="UPF0758"/>
</dbReference>
<dbReference type="PANTHER" id="PTHR30471:SF3">
    <property type="entry name" value="UPF0758 PROTEIN YEES-RELATED"/>
    <property type="match status" value="1"/>
</dbReference>
<evidence type="ECO:0000313" key="9">
    <source>
        <dbReference type="Proteomes" id="UP000021816"/>
    </source>
</evidence>
<evidence type="ECO:0000256" key="5">
    <source>
        <dbReference type="ARBA" id="ARBA00023049"/>
    </source>
</evidence>
<dbReference type="PANTHER" id="PTHR30471">
    <property type="entry name" value="DNA REPAIR PROTEIN RADC"/>
    <property type="match status" value="1"/>
</dbReference>
<dbReference type="GO" id="GO:0008237">
    <property type="term" value="F:metallopeptidase activity"/>
    <property type="evidence" value="ECO:0007669"/>
    <property type="project" value="UniProtKB-KW"/>
</dbReference>
<dbReference type="STRING" id="1454003.AW10_03254"/>
<evidence type="ECO:0000313" key="8">
    <source>
        <dbReference type="EMBL" id="EXI78171.1"/>
    </source>
</evidence>
<organism evidence="8 9">
    <name type="scientific">Candidatus Accumulibacter appositus</name>
    <dbReference type="NCBI Taxonomy" id="1454003"/>
    <lineage>
        <taxon>Bacteria</taxon>
        <taxon>Pseudomonadati</taxon>
        <taxon>Pseudomonadota</taxon>
        <taxon>Betaproteobacteria</taxon>
        <taxon>Candidatus Accumulibacter</taxon>
    </lineage>
</organism>
<keyword evidence="2" id="KW-0479">Metal-binding</keyword>
<dbReference type="GO" id="GO:0046872">
    <property type="term" value="F:metal ion binding"/>
    <property type="evidence" value="ECO:0007669"/>
    <property type="project" value="UniProtKB-KW"/>
</dbReference>
<evidence type="ECO:0000256" key="1">
    <source>
        <dbReference type="ARBA" id="ARBA00022670"/>
    </source>
</evidence>
<keyword evidence="3" id="KW-0378">Hydrolase</keyword>
<reference evidence="8 9" key="1">
    <citation type="submission" date="2014-02" db="EMBL/GenBank/DDBJ databases">
        <title>Expanding our view of genomic diversity in Candidatus Accumulibacter clades.</title>
        <authorList>
            <person name="Skennerton C.T."/>
            <person name="Barr J.J."/>
            <person name="Slater F.R."/>
            <person name="Bond P.L."/>
            <person name="Tyson G.W."/>
        </authorList>
    </citation>
    <scope>NUCLEOTIDE SEQUENCE [LARGE SCALE GENOMIC DNA]</scope>
    <source>
        <strain evidence="9">BA-92</strain>
    </source>
</reference>
<dbReference type="InterPro" id="IPR037518">
    <property type="entry name" value="MPN"/>
</dbReference>
<proteinExistence type="predicted"/>
<dbReference type="PROSITE" id="PS50249">
    <property type="entry name" value="MPN"/>
    <property type="match status" value="1"/>
</dbReference>
<evidence type="ECO:0000256" key="3">
    <source>
        <dbReference type="ARBA" id="ARBA00022801"/>
    </source>
</evidence>
<dbReference type="Pfam" id="PF04002">
    <property type="entry name" value="RadC"/>
    <property type="match status" value="1"/>
</dbReference>
<feature type="compositionally biased region" description="Basic and acidic residues" evidence="6">
    <location>
        <begin position="93"/>
        <end position="104"/>
    </location>
</feature>
<dbReference type="InterPro" id="IPR025657">
    <property type="entry name" value="RadC_JAB"/>
</dbReference>
<evidence type="ECO:0000256" key="6">
    <source>
        <dbReference type="SAM" id="MobiDB-lite"/>
    </source>
</evidence>
<evidence type="ECO:0000259" key="7">
    <source>
        <dbReference type="PROSITE" id="PS50249"/>
    </source>
</evidence>
<dbReference type="AlphaFoldDB" id="A0A011NS53"/>
<keyword evidence="4" id="KW-0862">Zinc</keyword>
<keyword evidence="1" id="KW-0645">Protease</keyword>
<accession>A0A011NS53</accession>
<dbReference type="Proteomes" id="UP000021816">
    <property type="component" value="Unassembled WGS sequence"/>
</dbReference>
<gene>
    <name evidence="8" type="ORF">AW10_03254</name>
</gene>
<feature type="domain" description="MPN" evidence="7">
    <location>
        <begin position="144"/>
        <end position="265"/>
    </location>
</feature>